<dbReference type="AlphaFoldDB" id="A0A8J3JCQ7"/>
<feature type="compositionally biased region" description="Low complexity" evidence="1">
    <location>
        <begin position="284"/>
        <end position="301"/>
    </location>
</feature>
<feature type="compositionally biased region" description="Low complexity" evidence="1">
    <location>
        <begin position="209"/>
        <end position="224"/>
    </location>
</feature>
<dbReference type="EMBL" id="BOMB01000025">
    <property type="protein sequence ID" value="GID13588.1"/>
    <property type="molecule type" value="Genomic_DNA"/>
</dbReference>
<evidence type="ECO:0000256" key="1">
    <source>
        <dbReference type="SAM" id="MobiDB-lite"/>
    </source>
</evidence>
<protein>
    <recommendedName>
        <fullName evidence="4">Proteins of 100 residues with WXG</fullName>
    </recommendedName>
</protein>
<dbReference type="Gene3D" id="1.10.287.1060">
    <property type="entry name" value="ESAT-6-like"/>
    <property type="match status" value="1"/>
</dbReference>
<accession>A0A8J3JCQ7</accession>
<evidence type="ECO:0000313" key="2">
    <source>
        <dbReference type="EMBL" id="GID13588.1"/>
    </source>
</evidence>
<evidence type="ECO:0008006" key="4">
    <source>
        <dbReference type="Google" id="ProtNLM"/>
    </source>
</evidence>
<feature type="compositionally biased region" description="Gly residues" evidence="1">
    <location>
        <begin position="251"/>
        <end position="283"/>
    </location>
</feature>
<feature type="compositionally biased region" description="Gly residues" evidence="1">
    <location>
        <begin position="302"/>
        <end position="317"/>
    </location>
</feature>
<dbReference type="RefSeq" id="WP_203660769.1">
    <property type="nucleotide sequence ID" value="NZ_BAAAZM010000015.1"/>
</dbReference>
<feature type="region of interest" description="Disordered" evidence="1">
    <location>
        <begin position="179"/>
        <end position="351"/>
    </location>
</feature>
<organism evidence="2 3">
    <name type="scientific">Actinocatenispora rupis</name>
    <dbReference type="NCBI Taxonomy" id="519421"/>
    <lineage>
        <taxon>Bacteria</taxon>
        <taxon>Bacillati</taxon>
        <taxon>Actinomycetota</taxon>
        <taxon>Actinomycetes</taxon>
        <taxon>Micromonosporales</taxon>
        <taxon>Micromonosporaceae</taxon>
        <taxon>Actinocatenispora</taxon>
    </lineage>
</organism>
<dbReference type="Proteomes" id="UP000612808">
    <property type="component" value="Unassembled WGS sequence"/>
</dbReference>
<sequence>MPSWEEIVTDIVICSNYYGIDDAATGWSAIFRHMGTLRDDVDRLAKESKPWKGQAADDFRKHLKKCSDALEDLDTNHRKIVHALEGASEHLSTAVNKIPIPAWMIHKVEDAQAAYAKGMSVPGFSPGSFAQEALAIDGDLVSGIPGVKDLAGWVGGKEDTAQAAYNQLISDYNGDIQAVPAGTKSNPGAVDKDDDYGDTPTGGGGGGHVPPTGTGTPPHTRTPTSPTPKPPHTTDPSTPWKDPSADYPGGDPSGGGAGSGLAGAGGGPLGAGTGGGGLGGGTRGVPPLGPTADPAADAARAGAGGAAGMMGRGMGRGGHGEGEGDEHETWLTEDEDPWGADGDANPSVLGS</sequence>
<keyword evidence="3" id="KW-1185">Reference proteome</keyword>
<gene>
    <name evidence="2" type="ORF">Aru02nite_44770</name>
</gene>
<comment type="caution">
    <text evidence="2">The sequence shown here is derived from an EMBL/GenBank/DDBJ whole genome shotgun (WGS) entry which is preliminary data.</text>
</comment>
<name>A0A8J3JCQ7_9ACTN</name>
<feature type="compositionally biased region" description="Basic and acidic residues" evidence="1">
    <location>
        <begin position="318"/>
        <end position="330"/>
    </location>
</feature>
<reference evidence="2" key="1">
    <citation type="submission" date="2021-01" db="EMBL/GenBank/DDBJ databases">
        <title>Whole genome shotgun sequence of Actinocatenispora rupis NBRC 107355.</title>
        <authorList>
            <person name="Komaki H."/>
            <person name="Tamura T."/>
        </authorList>
    </citation>
    <scope>NUCLEOTIDE SEQUENCE</scope>
    <source>
        <strain evidence="2">NBRC 107355</strain>
    </source>
</reference>
<evidence type="ECO:0000313" key="3">
    <source>
        <dbReference type="Proteomes" id="UP000612808"/>
    </source>
</evidence>
<proteinExistence type="predicted"/>